<dbReference type="Gene3D" id="3.90.1150.10">
    <property type="entry name" value="Aspartate Aminotransferase, domain 1"/>
    <property type="match status" value="1"/>
</dbReference>
<keyword evidence="4" id="KW-0032">Aminotransferase</keyword>
<dbReference type="PANTHER" id="PTHR43713:SF3">
    <property type="entry name" value="GLUTAMATE-1-SEMIALDEHYDE 2,1-AMINOMUTASE 1, CHLOROPLASTIC-RELATED"/>
    <property type="match status" value="1"/>
</dbReference>
<reference evidence="4 5" key="1">
    <citation type="submission" date="2018-06" db="EMBL/GenBank/DDBJ databases">
        <authorList>
            <consortium name="Pathogen Informatics"/>
            <person name="Doyle S."/>
        </authorList>
    </citation>
    <scope>NUCLEOTIDE SEQUENCE [LARGE SCALE GENOMIC DNA]</scope>
    <source>
        <strain evidence="4 5">NCTC10038</strain>
    </source>
</reference>
<dbReference type="CDD" id="cd00610">
    <property type="entry name" value="OAT_like"/>
    <property type="match status" value="1"/>
</dbReference>
<dbReference type="InterPro" id="IPR015424">
    <property type="entry name" value="PyrdxlP-dep_Trfase"/>
</dbReference>
<dbReference type="Gene3D" id="3.40.640.10">
    <property type="entry name" value="Type I PLP-dependent aspartate aminotransferase-like (Major domain)"/>
    <property type="match status" value="1"/>
</dbReference>
<dbReference type="PANTHER" id="PTHR43713">
    <property type="entry name" value="GLUTAMATE-1-SEMIALDEHYDE 2,1-AMINOMUTASE"/>
    <property type="match status" value="1"/>
</dbReference>
<dbReference type="SUPFAM" id="SSF53383">
    <property type="entry name" value="PLP-dependent transferases"/>
    <property type="match status" value="1"/>
</dbReference>
<keyword evidence="4" id="KW-0808">Transferase</keyword>
<dbReference type="GeneID" id="61635296"/>
<dbReference type="RefSeq" id="WP_053258206.1">
    <property type="nucleotide sequence ID" value="NZ_CBCRXZ010000007.1"/>
</dbReference>
<evidence type="ECO:0000313" key="4">
    <source>
        <dbReference type="EMBL" id="SQF94555.1"/>
    </source>
</evidence>
<dbReference type="GO" id="GO:0030170">
    <property type="term" value="F:pyridoxal phosphate binding"/>
    <property type="evidence" value="ECO:0007669"/>
    <property type="project" value="InterPro"/>
</dbReference>
<evidence type="ECO:0000313" key="5">
    <source>
        <dbReference type="Proteomes" id="UP000248640"/>
    </source>
</evidence>
<evidence type="ECO:0000256" key="1">
    <source>
        <dbReference type="ARBA" id="ARBA00001933"/>
    </source>
</evidence>
<dbReference type="AlphaFoldDB" id="A0A3M3XP17"/>
<dbReference type="GO" id="GO:0008483">
    <property type="term" value="F:transaminase activity"/>
    <property type="evidence" value="ECO:0007669"/>
    <property type="project" value="UniProtKB-KW"/>
</dbReference>
<dbReference type="EC" id="5.4.3.8" evidence="4"/>
<sequence length="431" mass="46688">MFTAPDKSVLQHCINRYTHANPNSARQLDLAARVMPGGNTRSVLFYEPFPLVMSGGTGCFLDDLDGHRYVDFLAEYTAALYGHSHPVIIQALTTAMANGLNLSAHTQLEARLATLIVERFGCIEQVRFTNSGTEANLLALAAARAYTGRDGVIAFNGAYHGGVLSFAGPGTPMNVPHRVYLADYNDLRSVERLLFEHPGACAAILVEPMLGAGGCICAAPGFLEGLRALSRAHGILLVFDEVMTSRLGPGGLQEKLGIKPDLMTLGKYLGGGMPCGMLGGRRDIMAQFDPRHGRLSHAGTFNNNVLTMAAGIAGLEQVYTREQALALNARGDRLREQLNEVLACMPMQFTGQGSVMNLHPTGRPILRPTDIPTDRNSLRDLFFFHLLEGGIYSARRGLFALSLPLTEHEMNRLVNATQAFVERYGGMLTGD</sequence>
<protein>
    <submittedName>
        <fullName evidence="4">Glutamate-1-semialdehyde aminotransferase</fullName>
        <ecNumber evidence="4">5.4.3.8</ecNumber>
    </submittedName>
</protein>
<evidence type="ECO:0000256" key="3">
    <source>
        <dbReference type="RuleBase" id="RU003560"/>
    </source>
</evidence>
<dbReference type="EMBL" id="LS483372">
    <property type="protein sequence ID" value="SQF94555.1"/>
    <property type="molecule type" value="Genomic_DNA"/>
</dbReference>
<name>A0A3M3XP17_PSEFL</name>
<dbReference type="Proteomes" id="UP000248640">
    <property type="component" value="Chromosome 1"/>
</dbReference>
<proteinExistence type="inferred from homology"/>
<keyword evidence="2 3" id="KW-0663">Pyridoxal phosphate</keyword>
<dbReference type="InterPro" id="IPR005814">
    <property type="entry name" value="Aminotrans_3"/>
</dbReference>
<evidence type="ECO:0000256" key="2">
    <source>
        <dbReference type="ARBA" id="ARBA00022898"/>
    </source>
</evidence>
<organism evidence="4 5">
    <name type="scientific">Pseudomonas fluorescens</name>
    <dbReference type="NCBI Taxonomy" id="294"/>
    <lineage>
        <taxon>Bacteria</taxon>
        <taxon>Pseudomonadati</taxon>
        <taxon>Pseudomonadota</taxon>
        <taxon>Gammaproteobacteria</taxon>
        <taxon>Pseudomonadales</taxon>
        <taxon>Pseudomonadaceae</taxon>
        <taxon>Pseudomonas</taxon>
    </lineage>
</organism>
<gene>
    <name evidence="4" type="primary">hemL_3</name>
    <name evidence="4" type="ORF">NCTC10038_05381</name>
</gene>
<comment type="cofactor">
    <cofactor evidence="1">
        <name>pyridoxal 5'-phosphate</name>
        <dbReference type="ChEBI" id="CHEBI:597326"/>
    </cofactor>
</comment>
<accession>A0A3M3XP17</accession>
<comment type="similarity">
    <text evidence="3">Belongs to the class-III pyridoxal-phosphate-dependent aminotransferase family.</text>
</comment>
<keyword evidence="4" id="KW-0413">Isomerase</keyword>
<dbReference type="InterPro" id="IPR015422">
    <property type="entry name" value="PyrdxlP-dep_Trfase_small"/>
</dbReference>
<dbReference type="GO" id="GO:0042286">
    <property type="term" value="F:glutamate-1-semialdehyde 2,1-aminomutase activity"/>
    <property type="evidence" value="ECO:0007669"/>
    <property type="project" value="UniProtKB-EC"/>
</dbReference>
<dbReference type="InterPro" id="IPR015421">
    <property type="entry name" value="PyrdxlP-dep_Trfase_major"/>
</dbReference>
<dbReference type="Pfam" id="PF00202">
    <property type="entry name" value="Aminotran_3"/>
    <property type="match status" value="1"/>
</dbReference>